<dbReference type="Proteomes" id="UP000284706">
    <property type="component" value="Unassembled WGS sequence"/>
</dbReference>
<dbReference type="Pfam" id="PF13358">
    <property type="entry name" value="DDE_3"/>
    <property type="match status" value="1"/>
</dbReference>
<dbReference type="Pfam" id="PF13592">
    <property type="entry name" value="HTH_33"/>
    <property type="match status" value="1"/>
</dbReference>
<dbReference type="InterPro" id="IPR038717">
    <property type="entry name" value="Tc1-like_DDE_dom"/>
</dbReference>
<dbReference type="InParanoid" id="A0A409X2J4"/>
<organism evidence="3 4">
    <name type="scientific">Gymnopilus dilepis</name>
    <dbReference type="NCBI Taxonomy" id="231916"/>
    <lineage>
        <taxon>Eukaryota</taxon>
        <taxon>Fungi</taxon>
        <taxon>Dikarya</taxon>
        <taxon>Basidiomycota</taxon>
        <taxon>Agaricomycotina</taxon>
        <taxon>Agaricomycetes</taxon>
        <taxon>Agaricomycetidae</taxon>
        <taxon>Agaricales</taxon>
        <taxon>Agaricineae</taxon>
        <taxon>Hymenogastraceae</taxon>
        <taxon>Gymnopilus</taxon>
    </lineage>
</organism>
<feature type="domain" description="Winged helix-turn helix" evidence="2">
    <location>
        <begin position="89"/>
        <end position="135"/>
    </location>
</feature>
<protein>
    <recommendedName>
        <fullName evidence="5">Tc1-like transposase DDE domain-containing protein</fullName>
    </recommendedName>
</protein>
<dbReference type="NCBIfam" id="NF033545">
    <property type="entry name" value="transpos_IS630"/>
    <property type="match status" value="1"/>
</dbReference>
<reference evidence="3 4" key="1">
    <citation type="journal article" date="2018" name="Evol. Lett.">
        <title>Horizontal gene cluster transfer increased hallucinogenic mushroom diversity.</title>
        <authorList>
            <person name="Reynolds H.T."/>
            <person name="Vijayakumar V."/>
            <person name="Gluck-Thaler E."/>
            <person name="Korotkin H.B."/>
            <person name="Matheny P.B."/>
            <person name="Slot J.C."/>
        </authorList>
    </citation>
    <scope>NUCLEOTIDE SEQUENCE [LARGE SCALE GENOMIC DNA]</scope>
    <source>
        <strain evidence="3 4">SRW20</strain>
    </source>
</reference>
<gene>
    <name evidence="3" type="ORF">CVT26_008289</name>
</gene>
<dbReference type="InterPro" id="IPR025959">
    <property type="entry name" value="Winged_HTH_dom"/>
</dbReference>
<dbReference type="SUPFAM" id="SSF46689">
    <property type="entry name" value="Homeodomain-like"/>
    <property type="match status" value="1"/>
</dbReference>
<feature type="domain" description="Tc1-like transposase DDE" evidence="1">
    <location>
        <begin position="151"/>
        <end position="286"/>
    </location>
</feature>
<evidence type="ECO:0000313" key="4">
    <source>
        <dbReference type="Proteomes" id="UP000284706"/>
    </source>
</evidence>
<dbReference type="InterPro" id="IPR009057">
    <property type="entry name" value="Homeodomain-like_sf"/>
</dbReference>
<dbReference type="SUPFAM" id="SSF53098">
    <property type="entry name" value="Ribonuclease H-like"/>
    <property type="match status" value="1"/>
</dbReference>
<evidence type="ECO:0000259" key="2">
    <source>
        <dbReference type="Pfam" id="PF13592"/>
    </source>
</evidence>
<dbReference type="PANTHER" id="PTHR46564">
    <property type="entry name" value="TRANSPOSASE"/>
    <property type="match status" value="1"/>
</dbReference>
<name>A0A409X2J4_9AGAR</name>
<sequence length="330" mass="38471">MVRGKPLSDDLRSTILNMARHLDVPSIRYYTGCPIRTIRRILSEYRRTGTVLRQQLLKQTLRGRKQARLTSAHIKFLQGTIRHSPDIYLDELKELLEDRIGLEVDESTIWRALRRSGFTMKKLTRDALERNEERRGLFRLHYGQNYTPEQTVFVDESSFDRRTSVRGKAWALSGQRAVRKCFFVRGRRYSLLPALSFEGIIWAKVVEGSFTKRLFQEFIAELLDRMQPFPAPKSVIVMDNARIHKNQDIVDMIHARGMRIVYLPPYSPDYNPIELAFSTIKAFVRRQGLLGREDLDQAQDDTYVYLHLLDAAYSINGNKAIGYFHHCGYI</sequence>
<comment type="caution">
    <text evidence="3">The sequence shown here is derived from an EMBL/GenBank/DDBJ whole genome shotgun (WGS) entry which is preliminary data.</text>
</comment>
<proteinExistence type="predicted"/>
<dbReference type="AlphaFoldDB" id="A0A409X2J4"/>
<dbReference type="Gene3D" id="3.30.420.10">
    <property type="entry name" value="Ribonuclease H-like superfamily/Ribonuclease H"/>
    <property type="match status" value="1"/>
</dbReference>
<dbReference type="GO" id="GO:0003676">
    <property type="term" value="F:nucleic acid binding"/>
    <property type="evidence" value="ECO:0007669"/>
    <property type="project" value="InterPro"/>
</dbReference>
<accession>A0A409X2J4</accession>
<dbReference type="STRING" id="231916.A0A409X2J4"/>
<dbReference type="OrthoDB" id="2266637at2759"/>
<dbReference type="PANTHER" id="PTHR46564:SF1">
    <property type="entry name" value="TRANSPOSASE"/>
    <property type="match status" value="1"/>
</dbReference>
<dbReference type="InterPro" id="IPR047655">
    <property type="entry name" value="Transpos_IS630-like"/>
</dbReference>
<dbReference type="EMBL" id="NHYE01004375">
    <property type="protein sequence ID" value="PPQ84969.1"/>
    <property type="molecule type" value="Genomic_DNA"/>
</dbReference>
<evidence type="ECO:0000259" key="1">
    <source>
        <dbReference type="Pfam" id="PF13358"/>
    </source>
</evidence>
<evidence type="ECO:0000313" key="3">
    <source>
        <dbReference type="EMBL" id="PPQ84969.1"/>
    </source>
</evidence>
<dbReference type="InterPro" id="IPR012337">
    <property type="entry name" value="RNaseH-like_sf"/>
</dbReference>
<keyword evidence="4" id="KW-1185">Reference proteome</keyword>
<evidence type="ECO:0008006" key="5">
    <source>
        <dbReference type="Google" id="ProtNLM"/>
    </source>
</evidence>
<dbReference type="InterPro" id="IPR036397">
    <property type="entry name" value="RNaseH_sf"/>
</dbReference>